<name>A0A1D9G735_MOOP1</name>
<gene>
    <name evidence="1" type="ORF">BJP36_29025</name>
</gene>
<reference evidence="2" key="1">
    <citation type="submission" date="2016-10" db="EMBL/GenBank/DDBJ databases">
        <title>Comparative genomics uncovers the prolific and rare metabolic potential of the cyanobacterial genus Moorea.</title>
        <authorList>
            <person name="Leao T."/>
            <person name="Castelao G."/>
            <person name="Korobeynikov A."/>
            <person name="Monroe E.A."/>
            <person name="Podell S."/>
            <person name="Glukhov E."/>
            <person name="Allen E."/>
            <person name="Gerwick W.H."/>
            <person name="Gerwick L."/>
        </authorList>
    </citation>
    <scope>NUCLEOTIDE SEQUENCE [LARGE SCALE GENOMIC DNA]</scope>
    <source>
        <strain evidence="2">JHB</strain>
    </source>
</reference>
<dbReference type="Proteomes" id="UP000176944">
    <property type="component" value="Chromosome"/>
</dbReference>
<evidence type="ECO:0000313" key="1">
    <source>
        <dbReference type="EMBL" id="AOY83361.1"/>
    </source>
</evidence>
<dbReference type="AlphaFoldDB" id="A0A1D9G735"/>
<dbReference type="EMBL" id="CP017708">
    <property type="protein sequence ID" value="AOY83361.1"/>
    <property type="molecule type" value="Genomic_DNA"/>
</dbReference>
<protein>
    <submittedName>
        <fullName evidence="1">Uncharacterized protein</fullName>
    </submittedName>
</protein>
<sequence length="84" mass="9909">MLIEQIASDQVLYQAFAWVCDSRAHYHFNGDIWHLRRWWQWVKGGVDGLVDSVSFLLDLDKICYPINFTGSQVLYRGNYQIPFP</sequence>
<evidence type="ECO:0000313" key="2">
    <source>
        <dbReference type="Proteomes" id="UP000176944"/>
    </source>
</evidence>
<organism evidence="1 2">
    <name type="scientific">Moorena producens (strain JHB)</name>
    <dbReference type="NCBI Taxonomy" id="1454205"/>
    <lineage>
        <taxon>Bacteria</taxon>
        <taxon>Bacillati</taxon>
        <taxon>Cyanobacteriota</taxon>
        <taxon>Cyanophyceae</taxon>
        <taxon>Coleofasciculales</taxon>
        <taxon>Coleofasciculaceae</taxon>
        <taxon>Moorena</taxon>
    </lineage>
</organism>
<accession>A0A1D9G735</accession>
<proteinExistence type="predicted"/>